<comment type="caution">
    <text evidence="1">The sequence shown here is derived from an EMBL/GenBank/DDBJ whole genome shotgun (WGS) entry which is preliminary data.</text>
</comment>
<sequence>AVQRLISSSITALIRVSLERLHLSRKSLGHYIVLIACLRPIAAPYPLGRPGHLVQQALGLGGQGLKGTG</sequence>
<protein>
    <recommendedName>
        <fullName evidence="3">IS982 family transposase</fullName>
    </recommendedName>
</protein>
<proteinExistence type="predicted"/>
<name>A0ABT6JBT8_9GAMM</name>
<organism evidence="1 2">
    <name type="scientific">Luteimonas endophytica</name>
    <dbReference type="NCBI Taxonomy" id="3042023"/>
    <lineage>
        <taxon>Bacteria</taxon>
        <taxon>Pseudomonadati</taxon>
        <taxon>Pseudomonadota</taxon>
        <taxon>Gammaproteobacteria</taxon>
        <taxon>Lysobacterales</taxon>
        <taxon>Lysobacteraceae</taxon>
        <taxon>Luteimonas</taxon>
    </lineage>
</organism>
<keyword evidence="2" id="KW-1185">Reference proteome</keyword>
<evidence type="ECO:0000313" key="1">
    <source>
        <dbReference type="EMBL" id="MDH5824295.1"/>
    </source>
</evidence>
<accession>A0ABT6JBT8</accession>
<feature type="non-terminal residue" evidence="1">
    <location>
        <position position="1"/>
    </location>
</feature>
<dbReference type="Proteomes" id="UP001156940">
    <property type="component" value="Unassembled WGS sequence"/>
</dbReference>
<gene>
    <name evidence="1" type="ORF">QFW77_15060</name>
</gene>
<reference evidence="1 2" key="1">
    <citation type="submission" date="2023-04" db="EMBL/GenBank/DDBJ databases">
        <title>Luteimonas endophyticus RD2P54.</title>
        <authorList>
            <person name="Sun J.-Q."/>
        </authorList>
    </citation>
    <scope>NUCLEOTIDE SEQUENCE [LARGE SCALE GENOMIC DNA]</scope>
    <source>
        <strain evidence="1 2">RD2P54</strain>
    </source>
</reference>
<evidence type="ECO:0000313" key="2">
    <source>
        <dbReference type="Proteomes" id="UP001156940"/>
    </source>
</evidence>
<dbReference type="RefSeq" id="WP_280575592.1">
    <property type="nucleotide sequence ID" value="NZ_JARXRM010000043.1"/>
</dbReference>
<dbReference type="EMBL" id="JARXRM010000043">
    <property type="protein sequence ID" value="MDH5824295.1"/>
    <property type="molecule type" value="Genomic_DNA"/>
</dbReference>
<evidence type="ECO:0008006" key="3">
    <source>
        <dbReference type="Google" id="ProtNLM"/>
    </source>
</evidence>